<protein>
    <submittedName>
        <fullName evidence="1">Uncharacterized protein</fullName>
    </submittedName>
</protein>
<dbReference type="RefSeq" id="WP_025352168.1">
    <property type="nucleotide sequence ID" value="NZ_CP006850.1"/>
</dbReference>
<name>W5TPF9_9NOCA</name>
<evidence type="ECO:0000313" key="2">
    <source>
        <dbReference type="Proteomes" id="UP000019150"/>
    </source>
</evidence>
<sequence length="167" mass="18625">MAIGSYMLEFDSRPDQGPMWIGPFGSSEAADREARRITGGVGEWSWSVVPLTAPEESIKYRKKPVEVEAEHFSSLNGERIVEWINTNGGTARLHIIDKMYDRDTDSFKPIDDYPPSITIETLEGTMCANVGDWMIQDALGNPDPAEARLAIDEWKRRLYAKAGGCGE</sequence>
<evidence type="ECO:0000313" key="1">
    <source>
        <dbReference type="EMBL" id="AHH20828.1"/>
    </source>
</evidence>
<dbReference type="HOGENOM" id="CLU_1592879_0_0_11"/>
<accession>W5TPF9</accession>
<dbReference type="OrthoDB" id="1814561at2"/>
<keyword evidence="2" id="KW-1185">Reference proteome</keyword>
<reference evidence="1 2" key="1">
    <citation type="journal article" date="2014" name="Appl. Environ. Microbiol.">
        <title>Insights into the Microbial Degradation of Rubber and Gutta-Percha by Analysis of the Complete Genome of Nocardia nova SH22a.</title>
        <authorList>
            <person name="Luo Q."/>
            <person name="Hiessl S."/>
            <person name="Poehlein A."/>
            <person name="Daniel R."/>
            <person name="Steinbuchel A."/>
        </authorList>
    </citation>
    <scope>NUCLEOTIDE SEQUENCE [LARGE SCALE GENOMIC DNA]</scope>
    <source>
        <strain evidence="1">SH22a</strain>
    </source>
</reference>
<dbReference type="PATRIC" id="fig|1415166.3.peg.6226"/>
<dbReference type="STRING" id="1415166.NONO_c60520"/>
<dbReference type="EMBL" id="CP006850">
    <property type="protein sequence ID" value="AHH20828.1"/>
    <property type="molecule type" value="Genomic_DNA"/>
</dbReference>
<dbReference type="AlphaFoldDB" id="W5TPF9"/>
<dbReference type="KEGG" id="nno:NONO_c60520"/>
<organism evidence="1 2">
    <name type="scientific">Nocardia nova SH22a</name>
    <dbReference type="NCBI Taxonomy" id="1415166"/>
    <lineage>
        <taxon>Bacteria</taxon>
        <taxon>Bacillati</taxon>
        <taxon>Actinomycetota</taxon>
        <taxon>Actinomycetes</taxon>
        <taxon>Mycobacteriales</taxon>
        <taxon>Nocardiaceae</taxon>
        <taxon>Nocardia</taxon>
    </lineage>
</organism>
<dbReference type="Proteomes" id="UP000019150">
    <property type="component" value="Chromosome"/>
</dbReference>
<gene>
    <name evidence="1" type="ORF">NONO_c60520</name>
</gene>
<proteinExistence type="predicted"/>